<sequence length="217" mass="25062">MGRPIVLLVGEHRTSAYVYQAIRNLGVTHVIREDGPSEHRPESLNHWLTHAYVRSMAPLMRVSSRARIRELKGRYPLNDEPIPFHHILRVTSLNDAKTTMWLDRLDPQLIVTHETGPIDPSVLARFDCPVLTVKPTIAEGQIEAYWAFRAKPDVCEVRIEQWTERGWSVVDRAVLYIGGTDNFATYPYLQLTTVLPLLRRQIELLLKEDVYDRRTAK</sequence>
<reference evidence="1 2" key="1">
    <citation type="journal article" date="2013" name="Genome Announc.">
        <title>Draft Genome Sequence of Exiguobacterium pavilionensis Strain RW-2, with Wide Thermal, Salinity, and pH Tolerance, Isolated from Modern Freshwater Microbialites.</title>
        <authorList>
            <person name="White R.A.III."/>
            <person name="Grassa C.J."/>
            <person name="Suttle C.A."/>
        </authorList>
    </citation>
    <scope>NUCLEOTIDE SEQUENCE [LARGE SCALE GENOMIC DNA]</scope>
    <source>
        <strain evidence="1 2">RW-2</strain>
    </source>
</reference>
<accession>U1N4M8</accession>
<dbReference type="PATRIC" id="fig|1345023.5.peg.915"/>
<gene>
    <name evidence="1" type="ORF">M467_09510</name>
</gene>
<comment type="caution">
    <text evidence="1">The sequence shown here is derived from an EMBL/GenBank/DDBJ whole genome shotgun (WGS) entry which is preliminary data.</text>
</comment>
<name>U1N4M8_9BACL</name>
<dbReference type="AlphaFoldDB" id="U1N4M8"/>
<keyword evidence="2" id="KW-1185">Reference proteome</keyword>
<dbReference type="Proteomes" id="UP000016464">
    <property type="component" value="Unassembled WGS sequence"/>
</dbReference>
<dbReference type="STRING" id="1385984.GCA_000702565_00377"/>
<dbReference type="OrthoDB" id="9802815at2"/>
<evidence type="ECO:0000313" key="1">
    <source>
        <dbReference type="EMBL" id="ERG67515.1"/>
    </source>
</evidence>
<evidence type="ECO:0000313" key="2">
    <source>
        <dbReference type="Proteomes" id="UP000016464"/>
    </source>
</evidence>
<dbReference type="eggNOG" id="COG0299">
    <property type="taxonomic scope" value="Bacteria"/>
</dbReference>
<dbReference type="RefSeq" id="WP_021066076.1">
    <property type="nucleotide sequence ID" value="NZ_ATCL01000014.1"/>
</dbReference>
<protein>
    <submittedName>
        <fullName evidence="1">Uncharacterized protein</fullName>
    </submittedName>
</protein>
<organism evidence="1 2">
    <name type="scientific">Exiguobacterium chiriqhucha RW-2</name>
    <dbReference type="NCBI Taxonomy" id="1345023"/>
    <lineage>
        <taxon>Bacteria</taxon>
        <taxon>Bacillati</taxon>
        <taxon>Bacillota</taxon>
        <taxon>Bacilli</taxon>
        <taxon>Bacillales</taxon>
        <taxon>Bacillales Family XII. Incertae Sedis</taxon>
        <taxon>Exiguobacterium</taxon>
    </lineage>
</organism>
<dbReference type="EMBL" id="ATCL01000014">
    <property type="protein sequence ID" value="ERG67515.1"/>
    <property type="molecule type" value="Genomic_DNA"/>
</dbReference>
<proteinExistence type="predicted"/>